<dbReference type="FunFam" id="3.30.160.60:FF:002090">
    <property type="entry name" value="Zinc finger protein 473"/>
    <property type="match status" value="1"/>
</dbReference>
<dbReference type="SMART" id="SM00431">
    <property type="entry name" value="SCAN"/>
    <property type="match status" value="1"/>
</dbReference>
<feature type="non-terminal residue" evidence="19">
    <location>
        <position position="1171"/>
    </location>
</feature>
<evidence type="ECO:0000256" key="12">
    <source>
        <dbReference type="ARBA" id="ARBA00070954"/>
    </source>
</evidence>
<keyword evidence="8" id="KW-0805">Transcription regulation</keyword>
<dbReference type="InterPro" id="IPR003309">
    <property type="entry name" value="SCAN_dom"/>
</dbReference>
<feature type="domain" description="C2H2-type" evidence="17">
    <location>
        <begin position="204"/>
        <end position="231"/>
    </location>
</feature>
<feature type="domain" description="C2H2-type" evidence="17">
    <location>
        <begin position="120"/>
        <end position="147"/>
    </location>
</feature>
<dbReference type="InterPro" id="IPR050329">
    <property type="entry name" value="GLI_C2H2-zinc-finger"/>
</dbReference>
<dbReference type="Pfam" id="PF02023">
    <property type="entry name" value="SCAN"/>
    <property type="match status" value="1"/>
</dbReference>
<gene>
    <name evidence="19" type="ORF">EI555_011180</name>
</gene>
<feature type="domain" description="C2H2-type" evidence="17">
    <location>
        <begin position="883"/>
        <end position="910"/>
    </location>
</feature>
<evidence type="ECO:0000256" key="6">
    <source>
        <dbReference type="ARBA" id="ARBA00022771"/>
    </source>
</evidence>
<dbReference type="FunFam" id="1.10.4020.10:FF:000001">
    <property type="entry name" value="zinc finger protein 263 isoform X1"/>
    <property type="match status" value="1"/>
</dbReference>
<feature type="region of interest" description="Disordered" evidence="16">
    <location>
        <begin position="1"/>
        <end position="44"/>
    </location>
</feature>
<feature type="domain" description="C2H2-type" evidence="17">
    <location>
        <begin position="260"/>
        <end position="287"/>
    </location>
</feature>
<comment type="function">
    <text evidence="1">May be involved in transcriptional regulation.</text>
</comment>
<dbReference type="EMBL" id="RWIC01001454">
    <property type="protein sequence ID" value="TKC35718.1"/>
    <property type="molecule type" value="Genomic_DNA"/>
</dbReference>
<dbReference type="Gene3D" id="1.10.4020.10">
    <property type="entry name" value="DNA breaking-rejoining enzymes"/>
    <property type="match status" value="1"/>
</dbReference>
<feature type="domain" description="C2H2-type" evidence="17">
    <location>
        <begin position="940"/>
        <end position="967"/>
    </location>
</feature>
<feature type="domain" description="C2H2-type" evidence="17">
    <location>
        <begin position="344"/>
        <end position="371"/>
    </location>
</feature>
<keyword evidence="6 14" id="KW-0863">Zinc-finger</keyword>
<dbReference type="FunFam" id="3.30.160.60:FF:002343">
    <property type="entry name" value="Zinc finger protein 33A"/>
    <property type="match status" value="3"/>
</dbReference>
<dbReference type="PROSITE" id="PS50804">
    <property type="entry name" value="SCAN_BOX"/>
    <property type="match status" value="1"/>
</dbReference>
<dbReference type="Pfam" id="PF00096">
    <property type="entry name" value="zf-C2H2"/>
    <property type="match status" value="17"/>
</dbReference>
<dbReference type="InterPro" id="IPR038269">
    <property type="entry name" value="SCAN_sf"/>
</dbReference>
<dbReference type="Gene3D" id="3.30.160.60">
    <property type="entry name" value="Classic Zinc Finger"/>
    <property type="match status" value="18"/>
</dbReference>
<dbReference type="AlphaFoldDB" id="A0A4U1EHU2"/>
<dbReference type="FunFam" id="3.30.160.60:FF:000478">
    <property type="entry name" value="Zinc finger protein 133"/>
    <property type="match status" value="2"/>
</dbReference>
<feature type="domain" description="SCAN box" evidence="18">
    <location>
        <begin position="472"/>
        <end position="550"/>
    </location>
</feature>
<sequence>MFSEMPEGEGIPQSDWESDLERDCSSREPRGNTPGEDHGEVPPQSREVGQLIGLQGTYLGEKPYECPQCGKTFSRKSHLITHERTHTGEKYYKCDECGKSFSDGSNFSRHQTTHTGEKPYKCRDCGKSFSRSANLITHQRIHTGEKPFQCAECGKSFSRSPNLIAHQRTHTGEKPYSCPECGKSFGNRSSLNTHQGIHTGEKPYECKECGESFSYNSNLIRHQRIHTGEKPYKCPDCGQRFSQSSALITHRRTHTGEKPYQCSECGKSFSRSSNLATHRRTHLVEKPYKCGECGKTFSQSSSLIAHQGMHTGEKPYECLTCGESFSWSSNLIKHQRIHTGEKPYKCSECGKGFSQRSQLVVHQRTHTGEKPYKCLMCGKSFSRGSILVMHQRAHLGDKPYRCPECGKGFSWNSVLIIHQRIHTGEKPYKCPELQQQLQFYHTSENSHEGETLLKGQRGKGVSLNQRPPASTFGTSTIKEHQDPGRHSIQLQKLCHQWLRQEKCTKEQILELLVLEQLLAVLPQEIQIWVRQKHPESGEEAVALVEDLRKEPGRLGLQGQKVLSEEKEPSGSVLGPLNIHLKQAQTESIGEELTTEPEDQMNHSPKVKLGFFHESAFPTHRPCVSSHVEQEEKPQSPGLQRSRGKESVPILRKAKMGDELEWQGLEDEKVAGMHWGYEETKIFLGIRSESWIHEKLCTCHRNRQVYRIVAERLQERGFLRTLEQCHYRFKNLQTNYRKARSTHTPGTCPLYDEMDALMSPWTLANTFDAFEVAGGVLWTRGDSRPPVPPSDGVSSLEGSEELWKDSLQDFKEIRKTSCADLETRTENEEDSSQDISEAVKLPGRKDWESEYGAEKQWEISLEDGQELLSPPERDLGNLFGEKPNICCECGKHFSLSSHLAVHGLAHTGEKKPYKCGQCGKSFGQSSYLVCHQRIHTVGKRYKCPKCGRGFSDHSDLITHQRIHTGEKPYKCGECRTGFTQSTGLIMHQRIHTGEKPLSVERVSPTAHTWGHTAERTLAKSPTSALSVGKRSVRVPLSPAIRGEKPYECLECGKRFSDCSNVITHRRIHTGERPINAGNLGRASIRAQVLLLTRESTREKNPMDVLSVGANSTIAHVLVHVREPTPGRDSRCRGPIWKHCRIYPKHGFKPSPTHAEPTLALTPFSLVDWSSVL</sequence>
<evidence type="ECO:0000259" key="17">
    <source>
        <dbReference type="PROSITE" id="PS50157"/>
    </source>
</evidence>
<comment type="subcellular location">
    <subcellularLocation>
        <location evidence="2 15">Nucleus</location>
    </subcellularLocation>
</comment>
<name>A0A4U1EHU2_MONMO</name>
<dbReference type="InterPro" id="IPR013087">
    <property type="entry name" value="Znf_C2H2_type"/>
</dbReference>
<feature type="region of interest" description="Disordered" evidence="16">
    <location>
        <begin position="454"/>
        <end position="483"/>
    </location>
</feature>
<dbReference type="GO" id="GO:0008270">
    <property type="term" value="F:zinc ion binding"/>
    <property type="evidence" value="ECO:0007669"/>
    <property type="project" value="UniProtKB-KW"/>
</dbReference>
<feature type="compositionally biased region" description="Polar residues" evidence="16">
    <location>
        <begin position="462"/>
        <end position="476"/>
    </location>
</feature>
<feature type="domain" description="C2H2-type" evidence="17">
    <location>
        <begin position="316"/>
        <end position="343"/>
    </location>
</feature>
<keyword evidence="4" id="KW-0479">Metal-binding</keyword>
<accession>A0A4U1EHU2</accession>
<feature type="domain" description="C2H2-type" evidence="17">
    <location>
        <begin position="1045"/>
        <end position="1072"/>
    </location>
</feature>
<dbReference type="PROSITE" id="PS00028">
    <property type="entry name" value="ZINC_FINGER_C2H2_1"/>
    <property type="match status" value="18"/>
</dbReference>
<evidence type="ECO:0000256" key="10">
    <source>
        <dbReference type="ARBA" id="ARBA00023163"/>
    </source>
</evidence>
<evidence type="ECO:0000256" key="5">
    <source>
        <dbReference type="ARBA" id="ARBA00022737"/>
    </source>
</evidence>
<evidence type="ECO:0000313" key="19">
    <source>
        <dbReference type="EMBL" id="TKC35718.1"/>
    </source>
</evidence>
<comment type="similarity">
    <text evidence="3">Belongs to the krueppel C2H2-type zinc-finger protein family.</text>
</comment>
<protein>
    <recommendedName>
        <fullName evidence="12">Zinc finger and SCAN domain-containing protein 20</fullName>
    </recommendedName>
    <alternativeName>
        <fullName evidence="13">Zinc finger protein 31</fullName>
    </alternativeName>
</protein>
<organism evidence="19 20">
    <name type="scientific">Monodon monoceros</name>
    <name type="common">Narwhal</name>
    <name type="synonym">Ceratodon monodon</name>
    <dbReference type="NCBI Taxonomy" id="40151"/>
    <lineage>
        <taxon>Eukaryota</taxon>
        <taxon>Metazoa</taxon>
        <taxon>Chordata</taxon>
        <taxon>Craniata</taxon>
        <taxon>Vertebrata</taxon>
        <taxon>Euteleostomi</taxon>
        <taxon>Mammalia</taxon>
        <taxon>Eutheria</taxon>
        <taxon>Laurasiatheria</taxon>
        <taxon>Artiodactyla</taxon>
        <taxon>Whippomorpha</taxon>
        <taxon>Cetacea</taxon>
        <taxon>Odontoceti</taxon>
        <taxon>Monodontidae</taxon>
        <taxon>Monodon</taxon>
    </lineage>
</organism>
<feature type="domain" description="C2H2-type" evidence="17">
    <location>
        <begin position="288"/>
        <end position="315"/>
    </location>
</feature>
<dbReference type="Proteomes" id="UP000308365">
    <property type="component" value="Unassembled WGS sequence"/>
</dbReference>
<dbReference type="SUPFAM" id="SSF47353">
    <property type="entry name" value="Retrovirus capsid dimerization domain-like"/>
    <property type="match status" value="1"/>
</dbReference>
<evidence type="ECO:0000256" key="13">
    <source>
        <dbReference type="ARBA" id="ARBA00078698"/>
    </source>
</evidence>
<feature type="domain" description="C2H2-type" evidence="17">
    <location>
        <begin position="372"/>
        <end position="399"/>
    </location>
</feature>
<dbReference type="FunFam" id="3.30.160.60:FF:000088">
    <property type="entry name" value="Zinc finger and SCAN domain containing 2"/>
    <property type="match status" value="4"/>
</dbReference>
<dbReference type="SMART" id="SM00355">
    <property type="entry name" value="ZnF_C2H2"/>
    <property type="match status" value="18"/>
</dbReference>
<feature type="domain" description="C2H2-type" evidence="17">
    <location>
        <begin position="148"/>
        <end position="175"/>
    </location>
</feature>
<keyword evidence="11 15" id="KW-0539">Nucleus</keyword>
<keyword evidence="7" id="KW-0862">Zinc</keyword>
<dbReference type="PROSITE" id="PS50157">
    <property type="entry name" value="ZINC_FINGER_C2H2_2"/>
    <property type="match status" value="18"/>
</dbReference>
<dbReference type="FunFam" id="1.10.10.60:FF:000032">
    <property type="entry name" value="Zinc finger and SCAN domain-containing 20"/>
    <property type="match status" value="1"/>
</dbReference>
<dbReference type="InterPro" id="IPR036236">
    <property type="entry name" value="Znf_C2H2_sf"/>
</dbReference>
<dbReference type="Gene3D" id="1.10.10.60">
    <property type="entry name" value="Homeodomain-like"/>
    <property type="match status" value="1"/>
</dbReference>
<feature type="domain" description="C2H2-type" evidence="17">
    <location>
        <begin position="968"/>
        <end position="995"/>
    </location>
</feature>
<keyword evidence="5" id="KW-0677">Repeat</keyword>
<dbReference type="PANTHER" id="PTHR19818">
    <property type="entry name" value="ZINC FINGER PROTEIN ZIC AND GLI"/>
    <property type="match status" value="1"/>
</dbReference>
<evidence type="ECO:0000256" key="14">
    <source>
        <dbReference type="PROSITE-ProRule" id="PRU00042"/>
    </source>
</evidence>
<feature type="domain" description="C2H2-type" evidence="17">
    <location>
        <begin position="232"/>
        <end position="259"/>
    </location>
</feature>
<evidence type="ECO:0000256" key="1">
    <source>
        <dbReference type="ARBA" id="ARBA00003767"/>
    </source>
</evidence>
<evidence type="ECO:0000256" key="2">
    <source>
        <dbReference type="ARBA" id="ARBA00004123"/>
    </source>
</evidence>
<reference evidence="20" key="1">
    <citation type="journal article" date="2019" name="IScience">
        <title>Narwhal Genome Reveals Long-Term Low Genetic Diversity despite Current Large Abundance Size.</title>
        <authorList>
            <person name="Westbury M.V."/>
            <person name="Petersen B."/>
            <person name="Garde E."/>
            <person name="Heide-Jorgensen M.P."/>
            <person name="Lorenzen E.D."/>
        </authorList>
    </citation>
    <scope>NUCLEOTIDE SEQUENCE [LARGE SCALE GENOMIC DNA]</scope>
</reference>
<feature type="compositionally biased region" description="Basic and acidic residues" evidence="16">
    <location>
        <begin position="19"/>
        <end position="40"/>
    </location>
</feature>
<feature type="domain" description="C2H2-type" evidence="17">
    <location>
        <begin position="64"/>
        <end position="91"/>
    </location>
</feature>
<evidence type="ECO:0000256" key="11">
    <source>
        <dbReference type="ARBA" id="ARBA00023242"/>
    </source>
</evidence>
<evidence type="ECO:0000259" key="18">
    <source>
        <dbReference type="PROSITE" id="PS50804"/>
    </source>
</evidence>
<feature type="domain" description="C2H2-type" evidence="17">
    <location>
        <begin position="912"/>
        <end position="939"/>
    </location>
</feature>
<dbReference type="InterPro" id="IPR044822">
    <property type="entry name" value="Myb_DNA-bind_4"/>
</dbReference>
<evidence type="ECO:0000256" key="4">
    <source>
        <dbReference type="ARBA" id="ARBA00022723"/>
    </source>
</evidence>
<proteinExistence type="inferred from homology"/>
<dbReference type="GO" id="GO:0000978">
    <property type="term" value="F:RNA polymerase II cis-regulatory region sequence-specific DNA binding"/>
    <property type="evidence" value="ECO:0007669"/>
    <property type="project" value="TreeGrafter"/>
</dbReference>
<evidence type="ECO:0000256" key="9">
    <source>
        <dbReference type="ARBA" id="ARBA00023125"/>
    </source>
</evidence>
<dbReference type="FunFam" id="3.30.160.60:FF:000725">
    <property type="entry name" value="zinc finger protein 205 isoform X1"/>
    <property type="match status" value="1"/>
</dbReference>
<dbReference type="SUPFAM" id="SSF57667">
    <property type="entry name" value="beta-beta-alpha zinc fingers"/>
    <property type="match status" value="11"/>
</dbReference>
<dbReference type="GO" id="GO:0000981">
    <property type="term" value="F:DNA-binding transcription factor activity, RNA polymerase II-specific"/>
    <property type="evidence" value="ECO:0007669"/>
    <property type="project" value="TreeGrafter"/>
</dbReference>
<dbReference type="GO" id="GO:0031981">
    <property type="term" value="C:nuclear lumen"/>
    <property type="evidence" value="ECO:0007669"/>
    <property type="project" value="UniProtKB-ARBA"/>
</dbReference>
<dbReference type="PANTHER" id="PTHR19818:SF162">
    <property type="entry name" value="GASTRULA ZINC FINGER PROTEIN XLCGF57.1-RELATED"/>
    <property type="match status" value="1"/>
</dbReference>
<comment type="caution">
    <text evidence="19">The sequence shown here is derived from an EMBL/GenBank/DDBJ whole genome shotgun (WGS) entry which is preliminary data.</text>
</comment>
<dbReference type="Pfam" id="PF13837">
    <property type="entry name" value="Myb_DNA-bind_4"/>
    <property type="match status" value="1"/>
</dbReference>
<dbReference type="FunFam" id="3.30.160.60:FF:000176">
    <property type="entry name" value="zinc finger protein 70"/>
    <property type="match status" value="1"/>
</dbReference>
<dbReference type="FunFam" id="3.30.160.60:FF:001178">
    <property type="entry name" value="zinc finger protein 287"/>
    <property type="match status" value="1"/>
</dbReference>
<dbReference type="GO" id="GO:0045944">
    <property type="term" value="P:positive regulation of transcription by RNA polymerase II"/>
    <property type="evidence" value="ECO:0007669"/>
    <property type="project" value="UniProtKB-ARBA"/>
</dbReference>
<feature type="domain" description="C2H2-type" evidence="17">
    <location>
        <begin position="400"/>
        <end position="427"/>
    </location>
</feature>
<evidence type="ECO:0000256" key="8">
    <source>
        <dbReference type="ARBA" id="ARBA00023015"/>
    </source>
</evidence>
<keyword evidence="9" id="KW-0238">DNA-binding</keyword>
<evidence type="ECO:0000256" key="7">
    <source>
        <dbReference type="ARBA" id="ARBA00022833"/>
    </source>
</evidence>
<evidence type="ECO:0000256" key="15">
    <source>
        <dbReference type="PROSITE-ProRule" id="PRU00187"/>
    </source>
</evidence>
<feature type="domain" description="C2H2-type" evidence="17">
    <location>
        <begin position="176"/>
        <end position="203"/>
    </location>
</feature>
<dbReference type="FunFam" id="3.30.160.60:FF:000912">
    <property type="entry name" value="Zinc finger protein 660"/>
    <property type="match status" value="1"/>
</dbReference>
<feature type="region of interest" description="Disordered" evidence="16">
    <location>
        <begin position="621"/>
        <end position="647"/>
    </location>
</feature>
<dbReference type="FunFam" id="3.30.160.60:FF:000056">
    <property type="entry name" value="Zinc finger and SCAN domain-containing 20"/>
    <property type="match status" value="2"/>
</dbReference>
<feature type="region of interest" description="Disordered" evidence="16">
    <location>
        <begin position="779"/>
        <end position="798"/>
    </location>
</feature>
<evidence type="ECO:0000256" key="16">
    <source>
        <dbReference type="SAM" id="MobiDB-lite"/>
    </source>
</evidence>
<evidence type="ECO:0000313" key="20">
    <source>
        <dbReference type="Proteomes" id="UP000308365"/>
    </source>
</evidence>
<feature type="domain" description="C2H2-type" evidence="17">
    <location>
        <begin position="92"/>
        <end position="119"/>
    </location>
</feature>
<dbReference type="FunFam" id="3.30.160.60:FF:003000">
    <property type="entry name" value="Zinc finger and SCAN domain-containing 20"/>
    <property type="match status" value="1"/>
</dbReference>
<keyword evidence="10" id="KW-0804">Transcription</keyword>
<evidence type="ECO:0000256" key="3">
    <source>
        <dbReference type="ARBA" id="ARBA00006991"/>
    </source>
</evidence>